<accession>A0AAD5RDZ4</accession>
<evidence type="ECO:0000256" key="3">
    <source>
        <dbReference type="SAM" id="Coils"/>
    </source>
</evidence>
<dbReference type="GO" id="GO:0005739">
    <property type="term" value="C:mitochondrion"/>
    <property type="evidence" value="ECO:0007669"/>
    <property type="project" value="TreeGrafter"/>
</dbReference>
<keyword evidence="6" id="KW-1185">Reference proteome</keyword>
<evidence type="ECO:0008006" key="7">
    <source>
        <dbReference type="Google" id="ProtNLM"/>
    </source>
</evidence>
<feature type="coiled-coil region" evidence="3">
    <location>
        <begin position="119"/>
        <end position="146"/>
    </location>
</feature>
<proteinExistence type="inferred from homology"/>
<dbReference type="PANTHER" id="PTHR12499">
    <property type="entry name" value="OPTIC ATROPHY 3 PROTEIN OPA3"/>
    <property type="match status" value="1"/>
</dbReference>
<evidence type="ECO:0000256" key="2">
    <source>
        <dbReference type="ARBA" id="ARBA00023054"/>
    </source>
</evidence>
<reference evidence="5" key="1">
    <citation type="submission" date="2021-06" db="EMBL/GenBank/DDBJ databases">
        <title>Parelaphostrongylus tenuis whole genome reference sequence.</title>
        <authorList>
            <person name="Garwood T.J."/>
            <person name="Larsen P.A."/>
            <person name="Fountain-Jones N.M."/>
            <person name="Garbe J.R."/>
            <person name="Macchietto M.G."/>
            <person name="Kania S.A."/>
            <person name="Gerhold R.W."/>
            <person name="Richards J.E."/>
            <person name="Wolf T.M."/>
        </authorList>
    </citation>
    <scope>NUCLEOTIDE SEQUENCE</scope>
    <source>
        <strain evidence="5">MNPRO001-30</strain>
        <tissue evidence="5">Meninges</tissue>
    </source>
</reference>
<evidence type="ECO:0000256" key="1">
    <source>
        <dbReference type="ARBA" id="ARBA00007584"/>
    </source>
</evidence>
<protein>
    <recommendedName>
        <fullName evidence="7">OPA3-like protein</fullName>
    </recommendedName>
</protein>
<dbReference type="GO" id="GO:0019216">
    <property type="term" value="P:regulation of lipid metabolic process"/>
    <property type="evidence" value="ECO:0007669"/>
    <property type="project" value="TreeGrafter"/>
</dbReference>
<dbReference type="Proteomes" id="UP001196413">
    <property type="component" value="Unassembled WGS sequence"/>
</dbReference>
<evidence type="ECO:0000256" key="4">
    <source>
        <dbReference type="SAM" id="MobiDB-lite"/>
    </source>
</evidence>
<comment type="caution">
    <text evidence="5">The sequence shown here is derived from an EMBL/GenBank/DDBJ whole genome shotgun (WGS) entry which is preliminary data.</text>
</comment>
<dbReference type="AlphaFoldDB" id="A0AAD5RDZ4"/>
<name>A0AAD5RDZ4_PARTN</name>
<feature type="region of interest" description="Disordered" evidence="4">
    <location>
        <begin position="151"/>
        <end position="184"/>
    </location>
</feature>
<keyword evidence="2 3" id="KW-0175">Coiled coil</keyword>
<dbReference type="InterPro" id="IPR010754">
    <property type="entry name" value="OPA3-like"/>
</dbReference>
<dbReference type="PANTHER" id="PTHR12499:SF0">
    <property type="entry name" value="OPTIC ATROPHY 3 PROTEIN"/>
    <property type="match status" value="1"/>
</dbReference>
<organism evidence="5 6">
    <name type="scientific">Parelaphostrongylus tenuis</name>
    <name type="common">Meningeal worm</name>
    <dbReference type="NCBI Taxonomy" id="148309"/>
    <lineage>
        <taxon>Eukaryota</taxon>
        <taxon>Metazoa</taxon>
        <taxon>Ecdysozoa</taxon>
        <taxon>Nematoda</taxon>
        <taxon>Chromadorea</taxon>
        <taxon>Rhabditida</taxon>
        <taxon>Rhabditina</taxon>
        <taxon>Rhabditomorpha</taxon>
        <taxon>Strongyloidea</taxon>
        <taxon>Metastrongylidae</taxon>
        <taxon>Parelaphostrongylus</taxon>
    </lineage>
</organism>
<evidence type="ECO:0000313" key="6">
    <source>
        <dbReference type="Proteomes" id="UP001196413"/>
    </source>
</evidence>
<dbReference type="EMBL" id="JAHQIW010007413">
    <property type="protein sequence ID" value="KAJ1374231.1"/>
    <property type="molecule type" value="Genomic_DNA"/>
</dbReference>
<comment type="similarity">
    <text evidence="1">Belongs to the OPA3 family.</text>
</comment>
<gene>
    <name evidence="5" type="ORF">KIN20_036865</name>
</gene>
<dbReference type="Pfam" id="PF07047">
    <property type="entry name" value="OPA3"/>
    <property type="match status" value="1"/>
</dbReference>
<evidence type="ECO:0000313" key="5">
    <source>
        <dbReference type="EMBL" id="KAJ1374231.1"/>
    </source>
</evidence>
<sequence length="204" mass="22333">MGLPMIQVFMIAAKQISKPVADAVIRYGKKHPVFRNNILIPIGKGLVRMSARLRMRGLGLGEPTQVATVSEAAALEQASELVQQIVLFTYSVGVFVGYYFYTKMTTPENLKSSEFEVFCQQNEKVITELRMRLEELETALRKAGVKVPVVAQQSAGDKGKSSDSPSTVTKDSAAEKKSQFKRVSSLPIDAASSVVLDGKTYKPT</sequence>